<evidence type="ECO:0000313" key="2">
    <source>
        <dbReference type="EMBL" id="CAG9325666.1"/>
    </source>
</evidence>
<sequence>MSSSTRPSDMWLSLSIDESYHSIPSKDYDHTDPEVAELESLSANLANKLERINDNISDIKRKKDKAQHKIERLEDENHFLSKENEELSEEIKQLERTLYLWQHQEQLKSPKHRFGQSSQFNRASIQLSTSILNNSSSMISEEDPDDDLSTVESIKQQIIEMKNTFQDQAIVLYQLQDFINETYEDRIEFQKIVLEVENDKKKASQLIEDYYVKKATNFECMRSEGSSLFAGSLARSSIEEDMTFGMQLKQNSFKNVNILPELPKKKKNMFCEYINSKRKKKIIKNDALSTPQIVPNRNN</sequence>
<name>A0AAU9JXL8_9CILI</name>
<reference evidence="2" key="1">
    <citation type="submission" date="2021-09" db="EMBL/GenBank/DDBJ databases">
        <authorList>
            <consortium name="AG Swart"/>
            <person name="Singh M."/>
            <person name="Singh A."/>
            <person name="Seah K."/>
            <person name="Emmerich C."/>
        </authorList>
    </citation>
    <scope>NUCLEOTIDE SEQUENCE</scope>
    <source>
        <strain evidence="2">ATCC30299</strain>
    </source>
</reference>
<evidence type="ECO:0000256" key="1">
    <source>
        <dbReference type="SAM" id="Coils"/>
    </source>
</evidence>
<keyword evidence="1" id="KW-0175">Coiled coil</keyword>
<feature type="coiled-coil region" evidence="1">
    <location>
        <begin position="35"/>
        <end position="104"/>
    </location>
</feature>
<dbReference type="EMBL" id="CAJZBQ010000039">
    <property type="protein sequence ID" value="CAG9325666.1"/>
    <property type="molecule type" value="Genomic_DNA"/>
</dbReference>
<comment type="caution">
    <text evidence="2">The sequence shown here is derived from an EMBL/GenBank/DDBJ whole genome shotgun (WGS) entry which is preliminary data.</text>
</comment>
<accession>A0AAU9JXL8</accession>
<protein>
    <submittedName>
        <fullName evidence="2">Uncharacterized protein</fullName>
    </submittedName>
</protein>
<proteinExistence type="predicted"/>
<dbReference type="Proteomes" id="UP001162131">
    <property type="component" value="Unassembled WGS sequence"/>
</dbReference>
<keyword evidence="3" id="KW-1185">Reference proteome</keyword>
<evidence type="ECO:0000313" key="3">
    <source>
        <dbReference type="Proteomes" id="UP001162131"/>
    </source>
</evidence>
<organism evidence="2 3">
    <name type="scientific">Blepharisma stoltei</name>
    <dbReference type="NCBI Taxonomy" id="1481888"/>
    <lineage>
        <taxon>Eukaryota</taxon>
        <taxon>Sar</taxon>
        <taxon>Alveolata</taxon>
        <taxon>Ciliophora</taxon>
        <taxon>Postciliodesmatophora</taxon>
        <taxon>Heterotrichea</taxon>
        <taxon>Heterotrichida</taxon>
        <taxon>Blepharismidae</taxon>
        <taxon>Blepharisma</taxon>
    </lineage>
</organism>
<dbReference type="AlphaFoldDB" id="A0AAU9JXL8"/>
<gene>
    <name evidence="2" type="ORF">BSTOLATCC_MIC39462</name>
</gene>